<name>A0A6A4GW54_9AGAR</name>
<evidence type="ECO:0000256" key="2">
    <source>
        <dbReference type="ARBA" id="ARBA00004651"/>
    </source>
</evidence>
<comment type="subcellular location">
    <subcellularLocation>
        <location evidence="2">Cell membrane</location>
        <topology evidence="2">Multi-pass membrane protein</topology>
    </subcellularLocation>
</comment>
<dbReference type="GO" id="GO:0005886">
    <property type="term" value="C:plasma membrane"/>
    <property type="evidence" value="ECO:0007669"/>
    <property type="project" value="UniProtKB-SubCell"/>
</dbReference>
<feature type="transmembrane region" description="Helical" evidence="10">
    <location>
        <begin position="315"/>
        <end position="335"/>
    </location>
</feature>
<dbReference type="Proteomes" id="UP000799118">
    <property type="component" value="Unassembled WGS sequence"/>
</dbReference>
<evidence type="ECO:0000256" key="8">
    <source>
        <dbReference type="ARBA" id="ARBA00035585"/>
    </source>
</evidence>
<keyword evidence="4 10" id="KW-0812">Transmembrane</keyword>
<evidence type="ECO:0000256" key="4">
    <source>
        <dbReference type="ARBA" id="ARBA00022692"/>
    </source>
</evidence>
<dbReference type="GO" id="GO:1903425">
    <property type="term" value="F:fluoride transmembrane transporter activity"/>
    <property type="evidence" value="ECO:0007669"/>
    <property type="project" value="TreeGrafter"/>
</dbReference>
<keyword evidence="6 10" id="KW-0472">Membrane</keyword>
<dbReference type="PANTHER" id="PTHR28259:SF1">
    <property type="entry name" value="FLUORIDE EXPORT PROTEIN 1-RELATED"/>
    <property type="match status" value="1"/>
</dbReference>
<evidence type="ECO:0000256" key="3">
    <source>
        <dbReference type="ARBA" id="ARBA00022475"/>
    </source>
</evidence>
<evidence type="ECO:0000313" key="11">
    <source>
        <dbReference type="EMBL" id="KAE9390082.1"/>
    </source>
</evidence>
<evidence type="ECO:0000256" key="5">
    <source>
        <dbReference type="ARBA" id="ARBA00022989"/>
    </source>
</evidence>
<evidence type="ECO:0000256" key="7">
    <source>
        <dbReference type="ARBA" id="ARBA00035120"/>
    </source>
</evidence>
<feature type="transmembrane region" description="Helical" evidence="10">
    <location>
        <begin position="213"/>
        <end position="233"/>
    </location>
</feature>
<feature type="transmembrane region" description="Helical" evidence="10">
    <location>
        <begin position="69"/>
        <end position="92"/>
    </location>
</feature>
<evidence type="ECO:0000256" key="9">
    <source>
        <dbReference type="SAM" id="MobiDB-lite"/>
    </source>
</evidence>
<keyword evidence="3" id="KW-1003">Cell membrane</keyword>
<dbReference type="Pfam" id="PF02537">
    <property type="entry name" value="CRCB"/>
    <property type="match status" value="2"/>
</dbReference>
<dbReference type="PANTHER" id="PTHR28259">
    <property type="entry name" value="FLUORIDE EXPORT PROTEIN 1-RELATED"/>
    <property type="match status" value="1"/>
</dbReference>
<comment type="catalytic activity">
    <reaction evidence="8">
        <text>fluoride(in) = fluoride(out)</text>
        <dbReference type="Rhea" id="RHEA:76159"/>
        <dbReference type="ChEBI" id="CHEBI:17051"/>
    </reaction>
    <physiologicalReaction direction="left-to-right" evidence="8">
        <dbReference type="Rhea" id="RHEA:76160"/>
    </physiologicalReaction>
</comment>
<keyword evidence="12" id="KW-1185">Reference proteome</keyword>
<proteinExistence type="inferred from homology"/>
<dbReference type="InterPro" id="IPR003691">
    <property type="entry name" value="FluC"/>
</dbReference>
<keyword evidence="5 10" id="KW-1133">Transmembrane helix</keyword>
<evidence type="ECO:0000256" key="6">
    <source>
        <dbReference type="ARBA" id="ARBA00023136"/>
    </source>
</evidence>
<feature type="compositionally biased region" description="Basic and acidic residues" evidence="9">
    <location>
        <begin position="7"/>
        <end position="29"/>
    </location>
</feature>
<dbReference type="EMBL" id="ML769671">
    <property type="protein sequence ID" value="KAE9390082.1"/>
    <property type="molecule type" value="Genomic_DNA"/>
</dbReference>
<evidence type="ECO:0000256" key="1">
    <source>
        <dbReference type="ARBA" id="ARBA00002598"/>
    </source>
</evidence>
<feature type="transmembrane region" description="Helical" evidence="10">
    <location>
        <begin position="98"/>
        <end position="118"/>
    </location>
</feature>
<reference evidence="11" key="1">
    <citation type="journal article" date="2019" name="Environ. Microbiol.">
        <title>Fungal ecological strategies reflected in gene transcription - a case study of two litter decomposers.</title>
        <authorList>
            <person name="Barbi F."/>
            <person name="Kohler A."/>
            <person name="Barry K."/>
            <person name="Baskaran P."/>
            <person name="Daum C."/>
            <person name="Fauchery L."/>
            <person name="Ihrmark K."/>
            <person name="Kuo A."/>
            <person name="LaButti K."/>
            <person name="Lipzen A."/>
            <person name="Morin E."/>
            <person name="Grigoriev I.V."/>
            <person name="Henrissat B."/>
            <person name="Lindahl B."/>
            <person name="Martin F."/>
        </authorList>
    </citation>
    <scope>NUCLEOTIDE SEQUENCE</scope>
    <source>
        <strain evidence="11">JB14</strain>
    </source>
</reference>
<comment type="function">
    <text evidence="1">Fluoride channel required for the rapid expulsion of cytoplasmic fluoride.</text>
</comment>
<protein>
    <recommendedName>
        <fullName evidence="13">CrcB-like protein</fullName>
    </recommendedName>
</protein>
<comment type="similarity">
    <text evidence="7">Belongs to the fluoride channel Fluc/FEX (TC 1.A.43) family.</text>
</comment>
<evidence type="ECO:0000313" key="12">
    <source>
        <dbReference type="Proteomes" id="UP000799118"/>
    </source>
</evidence>
<feature type="region of interest" description="Disordered" evidence="9">
    <location>
        <begin position="1"/>
        <end position="59"/>
    </location>
</feature>
<feature type="transmembrane region" description="Helical" evidence="10">
    <location>
        <begin position="239"/>
        <end position="258"/>
    </location>
</feature>
<dbReference type="OrthoDB" id="409792at2759"/>
<organism evidence="11 12">
    <name type="scientific">Gymnopus androsaceus JB14</name>
    <dbReference type="NCBI Taxonomy" id="1447944"/>
    <lineage>
        <taxon>Eukaryota</taxon>
        <taxon>Fungi</taxon>
        <taxon>Dikarya</taxon>
        <taxon>Basidiomycota</taxon>
        <taxon>Agaricomycotina</taxon>
        <taxon>Agaricomycetes</taxon>
        <taxon>Agaricomycetidae</taxon>
        <taxon>Agaricales</taxon>
        <taxon>Marasmiineae</taxon>
        <taxon>Omphalotaceae</taxon>
        <taxon>Gymnopus</taxon>
    </lineage>
</organism>
<gene>
    <name evidence="11" type="ORF">BT96DRAFT_967850</name>
</gene>
<sequence>MIPLRTMGKDSPSDPENARRVHTSVHDAGSEVSLSSVDLPPPRRRSTQHSDILPTNSTSEPHHAFSPHVLFLLMPASIFGVLVRLGLVALTTYNGQSVFSLAYVQGFGCFVMGIGITLKEPLGELYPPLYTALTTGFCGSVTTFSSWQLDVFNSWINSNDAEHSALRNFIDGLGKSAFTALNFHIICALWVIHRSNNPSTSSHNLVSSRPVRYAISIVSVLIYAATLPAFFLLPASYRHQATAALLFAFPGTLTRYTLSILLNPLLTEFPLANHCHPNGCSIIQGLDDGYCGCLTTISTFAVEVRGLRGWERLRYVLMSWGVGQLLFLVIMGPSLLSGNVKKEVMCKFD</sequence>
<dbReference type="AlphaFoldDB" id="A0A6A4GW54"/>
<feature type="transmembrane region" description="Helical" evidence="10">
    <location>
        <begin position="130"/>
        <end position="149"/>
    </location>
</feature>
<evidence type="ECO:0000256" key="10">
    <source>
        <dbReference type="SAM" id="Phobius"/>
    </source>
</evidence>
<feature type="compositionally biased region" description="Polar residues" evidence="9">
    <location>
        <begin position="49"/>
        <end position="59"/>
    </location>
</feature>
<evidence type="ECO:0008006" key="13">
    <source>
        <dbReference type="Google" id="ProtNLM"/>
    </source>
</evidence>
<accession>A0A6A4GW54</accession>